<comment type="caution">
    <text evidence="2">The sequence shown here is derived from an EMBL/GenBank/DDBJ whole genome shotgun (WGS) entry which is preliminary data.</text>
</comment>
<feature type="transmembrane region" description="Helical" evidence="1">
    <location>
        <begin position="194"/>
        <end position="218"/>
    </location>
</feature>
<dbReference type="AlphaFoldDB" id="A0A0F9DC73"/>
<feature type="non-terminal residue" evidence="2">
    <location>
        <position position="1"/>
    </location>
</feature>
<keyword evidence="1" id="KW-0812">Transmembrane</keyword>
<gene>
    <name evidence="2" type="ORF">LCGC14_2563470</name>
</gene>
<keyword evidence="1" id="KW-0472">Membrane</keyword>
<protein>
    <submittedName>
        <fullName evidence="2">Uncharacterized protein</fullName>
    </submittedName>
</protein>
<feature type="transmembrane region" description="Helical" evidence="1">
    <location>
        <begin position="264"/>
        <end position="283"/>
    </location>
</feature>
<dbReference type="EMBL" id="LAZR01042375">
    <property type="protein sequence ID" value="KKL09678.1"/>
    <property type="molecule type" value="Genomic_DNA"/>
</dbReference>
<evidence type="ECO:0000256" key="1">
    <source>
        <dbReference type="SAM" id="Phobius"/>
    </source>
</evidence>
<feature type="transmembrane region" description="Helical" evidence="1">
    <location>
        <begin position="165"/>
        <end position="182"/>
    </location>
</feature>
<feature type="transmembrane region" description="Helical" evidence="1">
    <location>
        <begin position="20"/>
        <end position="40"/>
    </location>
</feature>
<sequence>IYGFGPFLLGLARFHPTAGFLAATVPWLFCPAAFGLAPFCRFPFCKKMAKWEPGPKANWWWINWLLSALPFLAILLFFQVSSHYRLFAIPIQASLHLADLTGLLAPLVMISRNLTPVGFYHIPIASLIMGFFMLLAARRFGVMMILTIGTILAFCGSFLSISPIIWLAIPVLCCSILVGAGMQGLISAGSTDRVWVLVIAMIMATLSVVTLLLAAKYYQIFAGLGTSYAKLFLETAKMYILGATAATIIFFITRARLRIRWLRWVLLCSAMAIDTFLGARFIVDRIF</sequence>
<feature type="transmembrane region" description="Helical" evidence="1">
    <location>
        <begin position="117"/>
        <end position="135"/>
    </location>
</feature>
<organism evidence="2">
    <name type="scientific">marine sediment metagenome</name>
    <dbReference type="NCBI Taxonomy" id="412755"/>
    <lineage>
        <taxon>unclassified sequences</taxon>
        <taxon>metagenomes</taxon>
        <taxon>ecological metagenomes</taxon>
    </lineage>
</organism>
<evidence type="ECO:0000313" key="2">
    <source>
        <dbReference type="EMBL" id="KKL09678.1"/>
    </source>
</evidence>
<feature type="transmembrane region" description="Helical" evidence="1">
    <location>
        <begin position="142"/>
        <end position="159"/>
    </location>
</feature>
<feature type="transmembrane region" description="Helical" evidence="1">
    <location>
        <begin position="238"/>
        <end position="257"/>
    </location>
</feature>
<reference evidence="2" key="1">
    <citation type="journal article" date="2015" name="Nature">
        <title>Complex archaea that bridge the gap between prokaryotes and eukaryotes.</title>
        <authorList>
            <person name="Spang A."/>
            <person name="Saw J.H."/>
            <person name="Jorgensen S.L."/>
            <person name="Zaremba-Niedzwiedzka K."/>
            <person name="Martijn J."/>
            <person name="Lind A.E."/>
            <person name="van Eijk R."/>
            <person name="Schleper C."/>
            <person name="Guy L."/>
            <person name="Ettema T.J."/>
        </authorList>
    </citation>
    <scope>NUCLEOTIDE SEQUENCE</scope>
</reference>
<proteinExistence type="predicted"/>
<accession>A0A0F9DC73</accession>
<keyword evidence="1" id="KW-1133">Transmembrane helix</keyword>
<name>A0A0F9DC73_9ZZZZ</name>
<feature type="transmembrane region" description="Helical" evidence="1">
    <location>
        <begin position="61"/>
        <end position="80"/>
    </location>
</feature>